<sequence length="288" mass="29786">MGGAAWYGWQAGWLHGPLPLSEASPSASPSATTAALAAQGNLIATNAALADATARLASLQQRLAELNQQAIAASGQASRAEALLVAFAVRRAIERGQPLGYLETSMRIRFGESQPKAVDQIVAAAQKPVTLAQLSEEFTTIAPRLTGGPANESTWDWMMRQVGGLFVVHHDDMPSPAPESRIARARTALAGQRVDLAIAEIEHLPGKDVAAEWLGHAHEWVATQRALDQIESTALSTPTVAPLATPPADVTSPDGTSPDATASDAPEGSASPAPAASASPAPKGPTKP</sequence>
<evidence type="ECO:0000256" key="2">
    <source>
        <dbReference type="SAM" id="MobiDB-lite"/>
    </source>
</evidence>
<dbReference type="HOGENOM" id="CLU_079017_0_0_5"/>
<evidence type="ECO:0000313" key="4">
    <source>
        <dbReference type="Proteomes" id="UP000004728"/>
    </source>
</evidence>
<evidence type="ECO:0000256" key="1">
    <source>
        <dbReference type="SAM" id="Coils"/>
    </source>
</evidence>
<proteinExistence type="predicted"/>
<feature type="region of interest" description="Disordered" evidence="2">
    <location>
        <begin position="237"/>
        <end position="288"/>
    </location>
</feature>
<organism evidence="3 4">
    <name type="scientific">Novosphingobium nitrogenifigens DSM 19370</name>
    <dbReference type="NCBI Taxonomy" id="983920"/>
    <lineage>
        <taxon>Bacteria</taxon>
        <taxon>Pseudomonadati</taxon>
        <taxon>Pseudomonadota</taxon>
        <taxon>Alphaproteobacteria</taxon>
        <taxon>Sphingomonadales</taxon>
        <taxon>Sphingomonadaceae</taxon>
        <taxon>Novosphingobium</taxon>
    </lineage>
</organism>
<dbReference type="EMBL" id="AEWJ01000053">
    <property type="protein sequence ID" value="EGD57819.1"/>
    <property type="molecule type" value="Genomic_DNA"/>
</dbReference>
<dbReference type="OrthoDB" id="7432270at2"/>
<name>F1ZC44_9SPHN</name>
<comment type="caution">
    <text evidence="3">The sequence shown here is derived from an EMBL/GenBank/DDBJ whole genome shotgun (WGS) entry which is preliminary data.</text>
</comment>
<reference evidence="3 4" key="1">
    <citation type="journal article" date="2012" name="J. Bacteriol.">
        <title>Draft Genome Sequence of Novosphingobium nitrogenifigens Y88T.</title>
        <authorList>
            <person name="Strabala T.J."/>
            <person name="Macdonald L."/>
            <person name="Liu V."/>
            <person name="Smit A.M."/>
        </authorList>
    </citation>
    <scope>NUCLEOTIDE SEQUENCE [LARGE SCALE GENOMIC DNA]</scope>
    <source>
        <strain evidence="3 4">DSM 19370</strain>
    </source>
</reference>
<dbReference type="InParanoid" id="F1ZC44"/>
<accession>F1ZC44</accession>
<feature type="compositionally biased region" description="Low complexity" evidence="2">
    <location>
        <begin position="237"/>
        <end position="248"/>
    </location>
</feature>
<evidence type="ECO:0000313" key="3">
    <source>
        <dbReference type="EMBL" id="EGD57819.1"/>
    </source>
</evidence>
<dbReference type="AlphaFoldDB" id="F1ZC44"/>
<protein>
    <submittedName>
        <fullName evidence="3">Uncharacterized protein</fullName>
    </submittedName>
</protein>
<gene>
    <name evidence="3" type="ORF">Y88_3145</name>
</gene>
<dbReference type="eggNOG" id="ENOG502ZP1S">
    <property type="taxonomic scope" value="Bacteria"/>
</dbReference>
<keyword evidence="4" id="KW-1185">Reference proteome</keyword>
<keyword evidence="1" id="KW-0175">Coiled coil</keyword>
<feature type="coiled-coil region" evidence="1">
    <location>
        <begin position="42"/>
        <end position="83"/>
    </location>
</feature>
<feature type="compositionally biased region" description="Low complexity" evidence="2">
    <location>
        <begin position="262"/>
        <end position="281"/>
    </location>
</feature>
<dbReference type="STRING" id="983920.Y88_3145"/>
<dbReference type="Proteomes" id="UP000004728">
    <property type="component" value="Unassembled WGS sequence"/>
</dbReference>